<dbReference type="SMART" id="SM00387">
    <property type="entry name" value="HATPase_c"/>
    <property type="match status" value="1"/>
</dbReference>
<dbReference type="Proteomes" id="UP000184241">
    <property type="component" value="Unassembled WGS sequence"/>
</dbReference>
<dbReference type="PRINTS" id="PR00344">
    <property type="entry name" value="BCTRLSENSOR"/>
</dbReference>
<feature type="domain" description="Histidine kinase" evidence="7">
    <location>
        <begin position="317"/>
        <end position="422"/>
    </location>
</feature>
<dbReference type="GO" id="GO:0000155">
    <property type="term" value="F:phosphorelay sensor kinase activity"/>
    <property type="evidence" value="ECO:0007669"/>
    <property type="project" value="TreeGrafter"/>
</dbReference>
<name>A0A1M5YP65_9CLOT</name>
<evidence type="ECO:0000256" key="1">
    <source>
        <dbReference type="ARBA" id="ARBA00000085"/>
    </source>
</evidence>
<feature type="transmembrane region" description="Helical" evidence="6">
    <location>
        <begin position="37"/>
        <end position="54"/>
    </location>
</feature>
<feature type="transmembrane region" description="Helical" evidence="6">
    <location>
        <begin position="187"/>
        <end position="208"/>
    </location>
</feature>
<evidence type="ECO:0000256" key="5">
    <source>
        <dbReference type="ARBA" id="ARBA00023012"/>
    </source>
</evidence>
<keyword evidence="6" id="KW-0472">Membrane</keyword>
<dbReference type="EMBL" id="FQXU01000006">
    <property type="protein sequence ID" value="SHI13897.1"/>
    <property type="molecule type" value="Genomic_DNA"/>
</dbReference>
<dbReference type="PANTHER" id="PTHR43547">
    <property type="entry name" value="TWO-COMPONENT HISTIDINE KINASE"/>
    <property type="match status" value="1"/>
</dbReference>
<organism evidence="8 9">
    <name type="scientific">Clostridium intestinale DSM 6191</name>
    <dbReference type="NCBI Taxonomy" id="1121320"/>
    <lineage>
        <taxon>Bacteria</taxon>
        <taxon>Bacillati</taxon>
        <taxon>Bacillota</taxon>
        <taxon>Clostridia</taxon>
        <taxon>Eubacteriales</taxon>
        <taxon>Clostridiaceae</taxon>
        <taxon>Clostridium</taxon>
    </lineage>
</organism>
<dbReference type="SUPFAM" id="SSF55874">
    <property type="entry name" value="ATPase domain of HSP90 chaperone/DNA topoisomerase II/histidine kinase"/>
    <property type="match status" value="1"/>
</dbReference>
<evidence type="ECO:0000259" key="7">
    <source>
        <dbReference type="PROSITE" id="PS50109"/>
    </source>
</evidence>
<keyword evidence="6" id="KW-1133">Transmembrane helix</keyword>
<keyword evidence="4 8" id="KW-0808">Transferase</keyword>
<evidence type="ECO:0000313" key="9">
    <source>
        <dbReference type="Proteomes" id="UP000184241"/>
    </source>
</evidence>
<dbReference type="InterPro" id="IPR004358">
    <property type="entry name" value="Sig_transdc_His_kin-like_C"/>
</dbReference>
<evidence type="ECO:0000256" key="2">
    <source>
        <dbReference type="ARBA" id="ARBA00012438"/>
    </source>
</evidence>
<dbReference type="EC" id="2.7.13.3" evidence="2"/>
<dbReference type="InterPro" id="IPR036890">
    <property type="entry name" value="HATPase_C_sf"/>
</dbReference>
<proteinExistence type="predicted"/>
<dbReference type="Gene3D" id="3.30.565.10">
    <property type="entry name" value="Histidine kinase-like ATPase, C-terminal domain"/>
    <property type="match status" value="1"/>
</dbReference>
<reference evidence="8 9" key="1">
    <citation type="submission" date="2016-11" db="EMBL/GenBank/DDBJ databases">
        <authorList>
            <person name="Jaros S."/>
            <person name="Januszkiewicz K."/>
            <person name="Wedrychowicz H."/>
        </authorList>
    </citation>
    <scope>NUCLEOTIDE SEQUENCE [LARGE SCALE GENOMIC DNA]</scope>
    <source>
        <strain evidence="8 9">DSM 6191</strain>
    </source>
</reference>
<feature type="transmembrane region" description="Helical" evidence="6">
    <location>
        <begin position="123"/>
        <end position="141"/>
    </location>
</feature>
<comment type="catalytic activity">
    <reaction evidence="1">
        <text>ATP + protein L-histidine = ADP + protein N-phospho-L-histidine.</text>
        <dbReference type="EC" id="2.7.13.3"/>
    </reaction>
</comment>
<dbReference type="AlphaFoldDB" id="A0A1M5YP65"/>
<dbReference type="InterPro" id="IPR003594">
    <property type="entry name" value="HATPase_dom"/>
</dbReference>
<keyword evidence="3" id="KW-0597">Phosphoprotein</keyword>
<evidence type="ECO:0000256" key="3">
    <source>
        <dbReference type="ARBA" id="ARBA00022553"/>
    </source>
</evidence>
<accession>A0A1M5YP65</accession>
<keyword evidence="4 8" id="KW-0418">Kinase</keyword>
<protein>
    <recommendedName>
        <fullName evidence="2">histidine kinase</fullName>
        <ecNumber evidence="2">2.7.13.3</ecNumber>
    </recommendedName>
</protein>
<dbReference type="RefSeq" id="WP_073019419.1">
    <property type="nucleotide sequence ID" value="NZ_FQXU01000006.1"/>
</dbReference>
<evidence type="ECO:0000256" key="6">
    <source>
        <dbReference type="SAM" id="Phobius"/>
    </source>
</evidence>
<dbReference type="PROSITE" id="PS50109">
    <property type="entry name" value="HIS_KIN"/>
    <property type="match status" value="1"/>
</dbReference>
<keyword evidence="5" id="KW-0902">Two-component regulatory system</keyword>
<dbReference type="PANTHER" id="PTHR43547:SF10">
    <property type="entry name" value="SENSOR HISTIDINE KINASE DCUS"/>
    <property type="match status" value="1"/>
</dbReference>
<dbReference type="Pfam" id="PF02518">
    <property type="entry name" value="HATPase_c"/>
    <property type="match status" value="1"/>
</dbReference>
<evidence type="ECO:0000313" key="8">
    <source>
        <dbReference type="EMBL" id="SHI13897.1"/>
    </source>
</evidence>
<feature type="transmembrane region" description="Helical" evidence="6">
    <location>
        <begin position="84"/>
        <end position="103"/>
    </location>
</feature>
<feature type="transmembrane region" description="Helical" evidence="6">
    <location>
        <begin position="157"/>
        <end position="175"/>
    </location>
</feature>
<evidence type="ECO:0000256" key="4">
    <source>
        <dbReference type="ARBA" id="ARBA00022777"/>
    </source>
</evidence>
<feature type="transmembrane region" description="Helical" evidence="6">
    <location>
        <begin position="12"/>
        <end position="30"/>
    </location>
</feature>
<feature type="transmembrane region" description="Helical" evidence="6">
    <location>
        <begin position="60"/>
        <end position="77"/>
    </location>
</feature>
<gene>
    <name evidence="8" type="ORF">SAMN02745941_02208</name>
</gene>
<sequence>MLANVFDTITTVFQAILFIWITNNIAYSYNKISKKKSYVAIALVFTEIFILTHAGSNISISNLLMVAGAIIIIGVFFRKSLIDTFLGFGVAYAIIAMSSYFVFTIYKSILINLDFGFSEQLQLVLYIYIPVWIIFFIIYKVKKYVFNAIIALKNTRNLLGFVFIIDYFIVFLDIVRMDWTNEPVGLMIKAIMYLFAFISLIFTIIYFAKINDKSKEVEMLNKALNEKIIELKKIKHDYGSEISGLYGLYQLGKYDRVGLLLKSIVERYQNLNDAVSVSGQTTPLVASVLHPASSAGINVIAFDSAEYENISISDNDLLKLLSNIVKNSMDILKDIDNPIIKLKSYNGHNGVSIAISNNGPKIPDEIKEKMFNSGFTTKDNQNGDRGYGLSIVKDIINSCNGEISIQSDKEWTTFSFLIPNKVV</sequence>
<dbReference type="InterPro" id="IPR005467">
    <property type="entry name" value="His_kinase_dom"/>
</dbReference>
<keyword evidence="6" id="KW-0812">Transmembrane</keyword>